<accession>A0ABX4FSZ2</accession>
<keyword evidence="2" id="KW-1185">Reference proteome</keyword>
<comment type="caution">
    <text evidence="1">The sequence shown here is derived from an EMBL/GenBank/DDBJ whole genome shotgun (WGS) entry which is preliminary data.</text>
</comment>
<name>A0ABX4FSZ2_9GAMM</name>
<dbReference type="EMBL" id="NOIF01000215">
    <property type="protein sequence ID" value="OZS41881.1"/>
    <property type="molecule type" value="Genomic_DNA"/>
</dbReference>
<dbReference type="Proteomes" id="UP000215999">
    <property type="component" value="Unassembled WGS sequence"/>
</dbReference>
<reference evidence="1 2" key="1">
    <citation type="journal article" date="2016" name="Antonie Van Leeuwenhoek">
        <title>Photobacterium sanguinicancri sp. nov. isolated from marine animals.</title>
        <authorList>
            <person name="Gomez-Gil B."/>
            <person name="Roque A."/>
            <person name="Rotllant G."/>
            <person name="Romalde J.L."/>
            <person name="Doce A."/>
            <person name="Eggermont M."/>
            <person name="Defoirdt T."/>
        </authorList>
    </citation>
    <scope>NUCLEOTIDE SEQUENCE [LARGE SCALE GENOMIC DNA]</scope>
    <source>
        <strain evidence="1 2">CAIM 1827</strain>
    </source>
</reference>
<sequence>MTLLNIVNNLREKTTRHSDRTALNKVMEFLENKGWSEMLPSEFGEFEFLQFINHLSNSSPSVVYHNSTASRRLLQNLHAEGEIFQSSPELWPASQKPTARHFEPLSDEKTKALREWLKVEIDRISGIEKKVEESLKSGVALKYCGNDFRNKANKDPRLMAYNRWTSNLSDVIATIYLAHPDYPLNKEAVKKHYTPPRDIVYEELTNPLITIIKRMSIQNIPSYCEFLEDAKDLTFTKLLTYIYPDQFELITIKTAISLQTGWTFDVIDRIDAENYLYTPIPVNGDWAFVQAPKIKGAKSSNSTTNEQRILLHPCSISNPHSVYNLIKLLKKRTSRLRYGDEYKDVVNTLGCHPLFICLNTHSKSLLVHHTDMRSEAGAIKSGKNRKQIKEQFIKSLGFYFDPRQLRPTRLYLNEKEKNLPLILQVALFGHSSSAVTDEFYKNNAQFKKLRSKRLAKELIKIEKSIADGSFKGSLVPLREEKTIEDRILNIYTNHSGESPLAVCNDPHRPDWGSYIGERLKQPCRQFNKCLQCSRSEVLSDNIPFIVDRYLYLDQKKRTMKKEQFNALYLDEFNASKEVVESYPYQDEIKEAELRWAIEGDLLPPVISELGSWE</sequence>
<evidence type="ECO:0000313" key="2">
    <source>
        <dbReference type="Proteomes" id="UP000215999"/>
    </source>
</evidence>
<organism evidence="1 2">
    <name type="scientific">Photobacterium sanguinicancri</name>
    <dbReference type="NCBI Taxonomy" id="875932"/>
    <lineage>
        <taxon>Bacteria</taxon>
        <taxon>Pseudomonadati</taxon>
        <taxon>Pseudomonadota</taxon>
        <taxon>Gammaproteobacteria</taxon>
        <taxon>Vibrionales</taxon>
        <taxon>Vibrionaceae</taxon>
        <taxon>Photobacterium</taxon>
    </lineage>
</organism>
<evidence type="ECO:0000313" key="1">
    <source>
        <dbReference type="EMBL" id="OZS41881.1"/>
    </source>
</evidence>
<dbReference type="RefSeq" id="WP_094958594.1">
    <property type="nucleotide sequence ID" value="NZ_NOIF01000215.1"/>
</dbReference>
<proteinExistence type="predicted"/>
<protein>
    <recommendedName>
        <fullName evidence="3">Integrase</fullName>
    </recommendedName>
</protein>
<evidence type="ECO:0008006" key="3">
    <source>
        <dbReference type="Google" id="ProtNLM"/>
    </source>
</evidence>
<gene>
    <name evidence="1" type="ORF">ASV53_21365</name>
</gene>